<protein>
    <submittedName>
        <fullName evidence="1">Uncharacterized protein</fullName>
    </submittedName>
</protein>
<evidence type="ECO:0000313" key="4">
    <source>
        <dbReference type="Proteomes" id="UP000476176"/>
    </source>
</evidence>
<proteinExistence type="predicted"/>
<accession>A0A6A3K5M4</accession>
<dbReference type="Proteomes" id="UP000476176">
    <property type="component" value="Unassembled WGS sequence"/>
</dbReference>
<reference evidence="3 4" key="1">
    <citation type="submission" date="2018-09" db="EMBL/GenBank/DDBJ databases">
        <title>Genomic investigation of the strawberry pathogen Phytophthora fragariae indicates pathogenicity is determined by transcriptional variation in three key races.</title>
        <authorList>
            <person name="Adams T.M."/>
            <person name="Armitage A.D."/>
            <person name="Sobczyk M.K."/>
            <person name="Bates H.J."/>
            <person name="Dunwell J.M."/>
            <person name="Nellist C.F."/>
            <person name="Harrison R.J."/>
        </authorList>
    </citation>
    <scope>NUCLEOTIDE SEQUENCE [LARGE SCALE GENOMIC DNA]</scope>
    <source>
        <strain evidence="2 4">BC-23</strain>
        <strain evidence="1 3">SCRP245</strain>
    </source>
</reference>
<dbReference type="EMBL" id="QXFW01000887">
    <property type="protein sequence ID" value="KAE9000867.1"/>
    <property type="molecule type" value="Genomic_DNA"/>
</dbReference>
<name>A0A6A3K5M4_9STRA</name>
<dbReference type="Proteomes" id="UP000460718">
    <property type="component" value="Unassembled WGS sequence"/>
</dbReference>
<organism evidence="1 3">
    <name type="scientific">Phytophthora fragariae</name>
    <dbReference type="NCBI Taxonomy" id="53985"/>
    <lineage>
        <taxon>Eukaryota</taxon>
        <taxon>Sar</taxon>
        <taxon>Stramenopiles</taxon>
        <taxon>Oomycota</taxon>
        <taxon>Peronosporomycetes</taxon>
        <taxon>Peronosporales</taxon>
        <taxon>Peronosporaceae</taxon>
        <taxon>Phytophthora</taxon>
    </lineage>
</organism>
<comment type="caution">
    <text evidence="1">The sequence shown here is derived from an EMBL/GenBank/DDBJ whole genome shotgun (WGS) entry which is preliminary data.</text>
</comment>
<evidence type="ECO:0000313" key="2">
    <source>
        <dbReference type="EMBL" id="KAE9227761.1"/>
    </source>
</evidence>
<dbReference type="AlphaFoldDB" id="A0A6A3K5M4"/>
<sequence>MAVGWAEVGSSSKNNVWILGSGSIVDLVNDSSYCATS</sequence>
<gene>
    <name evidence="2" type="ORF">PF004_g11267</name>
    <name evidence="1" type="ORF">PF011_g14001</name>
</gene>
<evidence type="ECO:0000313" key="1">
    <source>
        <dbReference type="EMBL" id="KAE9000867.1"/>
    </source>
</evidence>
<evidence type="ECO:0000313" key="3">
    <source>
        <dbReference type="Proteomes" id="UP000460718"/>
    </source>
</evidence>
<dbReference type="EMBL" id="QXGC01000610">
    <property type="protein sequence ID" value="KAE9227761.1"/>
    <property type="molecule type" value="Genomic_DNA"/>
</dbReference>